<dbReference type="GO" id="GO:0032259">
    <property type="term" value="P:methylation"/>
    <property type="evidence" value="ECO:0007669"/>
    <property type="project" value="UniProtKB-KW"/>
</dbReference>
<protein>
    <submittedName>
        <fullName evidence="1">Ubiquinone biosynthesis O-methyltransferase</fullName>
        <ecNumber evidence="1">2.1.1.222</ecNumber>
    </submittedName>
</protein>
<dbReference type="RefSeq" id="WP_067786213.1">
    <property type="nucleotide sequence ID" value="NZ_CP016545.1"/>
</dbReference>
<dbReference type="Proteomes" id="UP000092698">
    <property type="component" value="Chromosome"/>
</dbReference>
<evidence type="ECO:0000313" key="1">
    <source>
        <dbReference type="EMBL" id="ANU07147.1"/>
    </source>
</evidence>
<keyword evidence="2" id="KW-1185">Reference proteome</keyword>
<proteinExistence type="predicted"/>
<dbReference type="AlphaFoldDB" id="A0A1C7D6R4"/>
<dbReference type="SUPFAM" id="SSF53335">
    <property type="entry name" value="S-adenosyl-L-methionine-dependent methyltransferases"/>
    <property type="match status" value="1"/>
</dbReference>
<dbReference type="EMBL" id="CP016545">
    <property type="protein sequence ID" value="ANU07147.1"/>
    <property type="molecule type" value="Genomic_DNA"/>
</dbReference>
<dbReference type="PATRIC" id="fig|645517.4.peg.829"/>
<dbReference type="Pfam" id="PF13489">
    <property type="entry name" value="Methyltransf_23"/>
    <property type="match status" value="1"/>
</dbReference>
<evidence type="ECO:0000313" key="2">
    <source>
        <dbReference type="Proteomes" id="UP000092698"/>
    </source>
</evidence>
<dbReference type="OrthoDB" id="7583028at2"/>
<keyword evidence="1" id="KW-0489">Methyltransferase</keyword>
<dbReference type="InterPro" id="IPR029063">
    <property type="entry name" value="SAM-dependent_MTases_sf"/>
</dbReference>
<dbReference type="Gene3D" id="3.40.50.150">
    <property type="entry name" value="Vaccinia Virus protein VP39"/>
    <property type="match status" value="1"/>
</dbReference>
<dbReference type="STRING" id="645517.A6F65_00829"/>
<accession>A0A1C7D6R4</accession>
<dbReference type="GO" id="GO:0102208">
    <property type="term" value="F:2-polyprenyl-6-hydroxyphenol methylase activity"/>
    <property type="evidence" value="ECO:0007669"/>
    <property type="project" value="UniProtKB-EC"/>
</dbReference>
<dbReference type="KEGG" id="anh:A6F65_00829"/>
<reference evidence="1 2" key="1">
    <citation type="submission" date="2016-07" db="EMBL/GenBank/DDBJ databases">
        <title>Complete genome sequence of Altererythrobacter namhicola JCM 16345T, containing esterase-encoding genes.</title>
        <authorList>
            <person name="Cheng H."/>
            <person name="Wu Y.-H."/>
            <person name="Jian S.-L."/>
            <person name="Huo Y.-Y."/>
            <person name="Wang C.-S."/>
            <person name="Xu X.-W."/>
        </authorList>
    </citation>
    <scope>NUCLEOTIDE SEQUENCE [LARGE SCALE GENOMIC DNA]</scope>
    <source>
        <strain evidence="1 2">JCM 16345</strain>
    </source>
</reference>
<name>A0A1C7D6R4_9SPHN</name>
<sequence>MQLGYHSHVRSDIFPYLPRGGKMLDVGGGDGATATAAKQAGIADVVGVADMVEPHPDAQLDFNYNGDLTADGFIERIGEEQGLFDIVTACDILEHLVDPWAMVARLHTLLKPGGVLLATIPNVRHRSVTGPLMMGDKWTYQDAGILDRTHLRFFVRETAVSLMLSSGLQLDEVAALPTGSRIDKTLIRLPFVKGFATAKYLVRVKRPADG</sequence>
<organism evidence="1 2">
    <name type="scientific">Paraurantiacibacter namhicola</name>
    <dbReference type="NCBI Taxonomy" id="645517"/>
    <lineage>
        <taxon>Bacteria</taxon>
        <taxon>Pseudomonadati</taxon>
        <taxon>Pseudomonadota</taxon>
        <taxon>Alphaproteobacteria</taxon>
        <taxon>Sphingomonadales</taxon>
        <taxon>Erythrobacteraceae</taxon>
        <taxon>Paraurantiacibacter</taxon>
    </lineage>
</organism>
<gene>
    <name evidence="1" type="primary">ubiG_2</name>
    <name evidence="1" type="ORF">A6F65_00829</name>
</gene>
<dbReference type="EC" id="2.1.1.222" evidence="1"/>
<keyword evidence="1" id="KW-0830">Ubiquinone</keyword>
<dbReference type="CDD" id="cd02440">
    <property type="entry name" value="AdoMet_MTases"/>
    <property type="match status" value="1"/>
</dbReference>
<keyword evidence="1" id="KW-0808">Transferase</keyword>